<evidence type="ECO:0000313" key="2">
    <source>
        <dbReference type="Proteomes" id="UP000031036"/>
    </source>
</evidence>
<accession>A0A0B2VHS3</accession>
<gene>
    <name evidence="1" type="ORF">Tcan_15641</name>
</gene>
<keyword evidence="2" id="KW-1185">Reference proteome</keyword>
<reference evidence="1 2" key="1">
    <citation type="submission" date="2014-11" db="EMBL/GenBank/DDBJ databases">
        <title>Genetic blueprint of the zoonotic pathogen Toxocara canis.</title>
        <authorList>
            <person name="Zhu X.-Q."/>
            <person name="Korhonen P.K."/>
            <person name="Cai H."/>
            <person name="Young N.D."/>
            <person name="Nejsum P."/>
            <person name="von Samson-Himmelstjerna G."/>
            <person name="Boag P.R."/>
            <person name="Tan P."/>
            <person name="Li Q."/>
            <person name="Min J."/>
            <person name="Yang Y."/>
            <person name="Wang X."/>
            <person name="Fang X."/>
            <person name="Hall R.S."/>
            <person name="Hofmann A."/>
            <person name="Sternberg P.W."/>
            <person name="Jex A.R."/>
            <person name="Gasser R.B."/>
        </authorList>
    </citation>
    <scope>NUCLEOTIDE SEQUENCE [LARGE SCALE GENOMIC DNA]</scope>
    <source>
        <strain evidence="1">PN_DK_2014</strain>
    </source>
</reference>
<protein>
    <submittedName>
        <fullName evidence="1">Uncharacterized protein</fullName>
    </submittedName>
</protein>
<dbReference type="EMBL" id="JPKZ01001612">
    <property type="protein sequence ID" value="KHN80964.1"/>
    <property type="molecule type" value="Genomic_DNA"/>
</dbReference>
<evidence type="ECO:0000313" key="1">
    <source>
        <dbReference type="EMBL" id="KHN80964.1"/>
    </source>
</evidence>
<dbReference type="Proteomes" id="UP000031036">
    <property type="component" value="Unassembled WGS sequence"/>
</dbReference>
<dbReference type="AlphaFoldDB" id="A0A0B2VHS3"/>
<comment type="caution">
    <text evidence="1">The sequence shown here is derived from an EMBL/GenBank/DDBJ whole genome shotgun (WGS) entry which is preliminary data.</text>
</comment>
<proteinExistence type="predicted"/>
<name>A0A0B2VHS3_TOXCA</name>
<sequence length="349" mass="38231">MGTRWQPADGFASFVAAPPTERCRSLLAMLYAMCGHSFPITVSTIRPSSSSTITAIYVDGSPLLLLPLSSSRGHTNAFLVNLVRNEHYDYVMTVQEHHGDAFNDSPYVRLRIPRMFGWVKECGQCSNERVVSPRCACIVSTQSLVSGSASESQQQQQQHNQSVGVDSVDLYTNLVTTAAERCSPTCSSSSRASSAHAPRSTMVLSQHLPVAAKPTYYGGSANQKTFAGNYKNVQTVISKPPPARYHSSSAYNMMSYNNGQPCVDNSSVKPLRNIYPMEAKNGMRATACQQLVRRSSCQQVAETFNSAVGNSGSVVHLTYVLYLSLYEFSVLRLDYVECDCARIQAWSLA</sequence>
<organism evidence="1 2">
    <name type="scientific">Toxocara canis</name>
    <name type="common">Canine roundworm</name>
    <dbReference type="NCBI Taxonomy" id="6265"/>
    <lineage>
        <taxon>Eukaryota</taxon>
        <taxon>Metazoa</taxon>
        <taxon>Ecdysozoa</taxon>
        <taxon>Nematoda</taxon>
        <taxon>Chromadorea</taxon>
        <taxon>Rhabditida</taxon>
        <taxon>Spirurina</taxon>
        <taxon>Ascaridomorpha</taxon>
        <taxon>Ascaridoidea</taxon>
        <taxon>Toxocaridae</taxon>
        <taxon>Toxocara</taxon>
    </lineage>
</organism>